<dbReference type="EMBL" id="JABFOF010000001">
    <property type="protein sequence ID" value="KAG2410438.1"/>
    <property type="molecule type" value="Genomic_DNA"/>
</dbReference>
<comment type="similarity">
    <text evidence="1">Belongs to the glycosyl hydrolase 5 (cellulase A) family.</text>
</comment>
<dbReference type="Pfam" id="PF00150">
    <property type="entry name" value="Cellulase"/>
    <property type="match status" value="1"/>
</dbReference>
<evidence type="ECO:0000256" key="3">
    <source>
        <dbReference type="ARBA" id="ARBA00023295"/>
    </source>
</evidence>
<feature type="transmembrane region" description="Helical" evidence="5">
    <location>
        <begin position="94"/>
        <end position="115"/>
    </location>
</feature>
<evidence type="ECO:0000256" key="2">
    <source>
        <dbReference type="ARBA" id="ARBA00022801"/>
    </source>
</evidence>
<protein>
    <recommendedName>
        <fullName evidence="6">Glycoside hydrolase family 5 domain-containing protein</fullName>
    </recommendedName>
</protein>
<dbReference type="Gene3D" id="3.20.20.80">
    <property type="entry name" value="Glycosidases"/>
    <property type="match status" value="1"/>
</dbReference>
<dbReference type="InterPro" id="IPR001547">
    <property type="entry name" value="Glyco_hydro_5"/>
</dbReference>
<dbReference type="InterPro" id="IPR035992">
    <property type="entry name" value="Ricin_B-like_lectins"/>
</dbReference>
<proteinExistence type="inferred from homology"/>
<keyword evidence="5" id="KW-0472">Membrane</keyword>
<dbReference type="PANTHER" id="PTHR31263">
    <property type="entry name" value="CELLULASE FAMILY PROTEIN (AFU_ORTHOLOGUE AFUA_5G14560)"/>
    <property type="match status" value="1"/>
</dbReference>
<sequence length="653" mass="73479">MLEVDETNLSNMNILKRVEEAKEEKHQRRRWQLGYDGNRGDDGDDFRDEGREGERRNSVVQDEEERPRGRRKTEVQPRKKMESVSYEMEMGSRWWWVVVFTVFFLPVIIITTLLFPGATVKDFDTTEAVTGFLQTDSRWIVGRDGRRVKLACVNWVSHLEVVVAEGLSKRPVDSISKEIKSMGFNCVRLTWPTLLATNDSLASLSVRASFQKLGLLEAVAGVQSNNPSIIDLSLIQAFQAMVKSVGDNGVMVILDNHLTQPGWCCGNTDGNGFFNDNFFNPDQWILGLTKMATLFKGVTTVVGISLRNELRGSRQNANDWYMVRGAEAVHAANSDLLVILSGLNFDTDLSFIRDRPVSLTFKGKLVFEVHRYGFTDGQAWVDGNPNEVCGRITNNIRKTSAYLLDQGWPLFVSEFGGDLRGTNVNDNRYLTCFLALLAELDLDWAYWTLVGSYYFREGVVGMEEFYGVLTWNWTQVRSISFLNRITALQLPFRGPGIIEGNSHKLMFHPLTGLCIIRKSELNTLTLGPCSSSDGWKYTSQKTLLVNNTNLCIRAETQRKPATLSSACSDSNSIWEVISDSNMHLSSKLSDGSNVCLDIDDNNIIVTNTSKCLSKDNKCEPGSQWFKLIDSGRRSISTTSAMSILESSKLLWEL</sequence>
<comment type="caution">
    <text evidence="7">The sequence shown here is derived from an EMBL/GenBank/DDBJ whole genome shotgun (WGS) entry which is preliminary data.</text>
</comment>
<name>A0A8T0LHP0_PHAAN</name>
<dbReference type="SUPFAM" id="SSF51445">
    <property type="entry name" value="(Trans)glycosidases"/>
    <property type="match status" value="1"/>
</dbReference>
<evidence type="ECO:0000256" key="4">
    <source>
        <dbReference type="SAM" id="MobiDB-lite"/>
    </source>
</evidence>
<keyword evidence="3" id="KW-0326">Glycosidase</keyword>
<feature type="compositionally biased region" description="Basic and acidic residues" evidence="4">
    <location>
        <begin position="48"/>
        <end position="57"/>
    </location>
</feature>
<reference evidence="7 8" key="1">
    <citation type="submission" date="2020-05" db="EMBL/GenBank/DDBJ databases">
        <title>Vigna angularis (adzuki bean) Var. LongXiaoDou No. 4 denovo assembly.</title>
        <authorList>
            <person name="Xiang H."/>
        </authorList>
    </citation>
    <scope>NUCLEOTIDE SEQUENCE [LARGE SCALE GENOMIC DNA]</scope>
    <source>
        <tissue evidence="7">Leaf</tissue>
    </source>
</reference>
<accession>A0A8T0LHP0</accession>
<keyword evidence="2" id="KW-0378">Hydrolase</keyword>
<keyword evidence="5" id="KW-1133">Transmembrane helix</keyword>
<evidence type="ECO:0000313" key="8">
    <source>
        <dbReference type="Proteomes" id="UP000743370"/>
    </source>
</evidence>
<evidence type="ECO:0000256" key="1">
    <source>
        <dbReference type="ARBA" id="ARBA00005641"/>
    </source>
</evidence>
<dbReference type="PROSITE" id="PS50231">
    <property type="entry name" value="RICIN_B_LECTIN"/>
    <property type="match status" value="1"/>
</dbReference>
<evidence type="ECO:0000313" key="7">
    <source>
        <dbReference type="EMBL" id="KAG2410438.1"/>
    </source>
</evidence>
<gene>
    <name evidence="7" type="ORF">HKW66_Vig0011030</name>
</gene>
<dbReference type="InterPro" id="IPR017853">
    <property type="entry name" value="GH"/>
</dbReference>
<feature type="domain" description="Glycoside hydrolase family 5" evidence="6">
    <location>
        <begin position="171"/>
        <end position="449"/>
    </location>
</feature>
<dbReference type="SUPFAM" id="SSF50370">
    <property type="entry name" value="Ricin B-like lectins"/>
    <property type="match status" value="1"/>
</dbReference>
<dbReference type="GO" id="GO:0004553">
    <property type="term" value="F:hydrolase activity, hydrolyzing O-glycosyl compounds"/>
    <property type="evidence" value="ECO:0007669"/>
    <property type="project" value="InterPro"/>
</dbReference>
<dbReference type="GO" id="GO:0000272">
    <property type="term" value="P:polysaccharide catabolic process"/>
    <property type="evidence" value="ECO:0007669"/>
    <property type="project" value="InterPro"/>
</dbReference>
<dbReference type="Gene3D" id="2.80.10.50">
    <property type="match status" value="1"/>
</dbReference>
<evidence type="ECO:0000256" key="5">
    <source>
        <dbReference type="SAM" id="Phobius"/>
    </source>
</evidence>
<keyword evidence="5" id="KW-0812">Transmembrane</keyword>
<dbReference type="AlphaFoldDB" id="A0A8T0LHP0"/>
<evidence type="ECO:0000259" key="6">
    <source>
        <dbReference type="Pfam" id="PF00150"/>
    </source>
</evidence>
<feature type="region of interest" description="Disordered" evidence="4">
    <location>
        <begin position="21"/>
        <end position="81"/>
    </location>
</feature>
<dbReference type="PANTHER" id="PTHR31263:SF44">
    <property type="entry name" value="OS04G0481200 PROTEIN"/>
    <property type="match status" value="1"/>
</dbReference>
<feature type="compositionally biased region" description="Basic and acidic residues" evidence="4">
    <location>
        <begin position="72"/>
        <end position="81"/>
    </location>
</feature>
<dbReference type="Proteomes" id="UP000743370">
    <property type="component" value="Unassembled WGS sequence"/>
</dbReference>
<organism evidence="7 8">
    <name type="scientific">Phaseolus angularis</name>
    <name type="common">Azuki bean</name>
    <name type="synonym">Vigna angularis</name>
    <dbReference type="NCBI Taxonomy" id="3914"/>
    <lineage>
        <taxon>Eukaryota</taxon>
        <taxon>Viridiplantae</taxon>
        <taxon>Streptophyta</taxon>
        <taxon>Embryophyta</taxon>
        <taxon>Tracheophyta</taxon>
        <taxon>Spermatophyta</taxon>
        <taxon>Magnoliopsida</taxon>
        <taxon>eudicotyledons</taxon>
        <taxon>Gunneridae</taxon>
        <taxon>Pentapetalae</taxon>
        <taxon>rosids</taxon>
        <taxon>fabids</taxon>
        <taxon>Fabales</taxon>
        <taxon>Fabaceae</taxon>
        <taxon>Papilionoideae</taxon>
        <taxon>50 kb inversion clade</taxon>
        <taxon>NPAAA clade</taxon>
        <taxon>indigoferoid/millettioid clade</taxon>
        <taxon>Phaseoleae</taxon>
        <taxon>Vigna</taxon>
    </lineage>
</organism>